<reference evidence="2 3" key="2">
    <citation type="journal article" date="2020" name="Int. J. Syst. Evol. Microbiol.">
        <title>Sulfuracidifex tepidarius gen. nov., sp. nov. and transfer of Sulfolobus metallicus Huber and Stetter 1992 to the genus Sulfuracidifex as Sulfuracidifex metallicus comb. nov.</title>
        <authorList>
            <person name="Itoh T."/>
            <person name="Miura T."/>
            <person name="Sakai H.D."/>
            <person name="Kato S."/>
            <person name="Ohkuma M."/>
            <person name="Takashina T."/>
        </authorList>
    </citation>
    <scope>NUCLEOTIDE SEQUENCE</scope>
    <source>
        <strain evidence="1 3">IC-006</strain>
        <strain evidence="2">IC-007</strain>
    </source>
</reference>
<name>A0A510E3N1_9CREN</name>
<dbReference type="Proteomes" id="UP000322983">
    <property type="component" value="Chromosome"/>
</dbReference>
<proteinExistence type="predicted"/>
<dbReference type="GeneID" id="41717541"/>
<evidence type="ECO:0000313" key="4">
    <source>
        <dbReference type="Proteomes" id="UP000325030"/>
    </source>
</evidence>
<evidence type="ECO:0000313" key="2">
    <source>
        <dbReference type="EMBL" id="BBG26678.1"/>
    </source>
</evidence>
<evidence type="ECO:0000313" key="1">
    <source>
        <dbReference type="EMBL" id="BBG23923.1"/>
    </source>
</evidence>
<dbReference type="EMBL" id="AP018929">
    <property type="protein sequence ID" value="BBG23923.1"/>
    <property type="molecule type" value="Genomic_DNA"/>
</dbReference>
<protein>
    <recommendedName>
        <fullName evidence="5">TFIIS-type domain-containing protein</fullName>
    </recommendedName>
</protein>
<dbReference type="OrthoDB" id="7926at2157"/>
<sequence>MDEVDCPRCRVKMEFLVEAELGDSSKTIKYFYKCPACGARVLDQEVRTRKDNEKVIIETLR</sequence>
<dbReference type="Proteomes" id="UP000325030">
    <property type="component" value="Chromosome"/>
</dbReference>
<evidence type="ECO:0000313" key="3">
    <source>
        <dbReference type="Proteomes" id="UP000322983"/>
    </source>
</evidence>
<gene>
    <name evidence="1" type="ORF">IC006_1221</name>
    <name evidence="2" type="ORF">IC007_1196</name>
</gene>
<dbReference type="RefSeq" id="WP_054845594.1">
    <property type="nucleotide sequence ID" value="NZ_AP018929.1"/>
</dbReference>
<evidence type="ECO:0008006" key="5">
    <source>
        <dbReference type="Google" id="ProtNLM"/>
    </source>
</evidence>
<reference evidence="4" key="1">
    <citation type="submission" date="2018-09" db="EMBL/GenBank/DDBJ databases">
        <title>Complete Genome Sequencing of Sulfolobus sp. JCM 16834.</title>
        <authorList>
            <person name="Kato S."/>
            <person name="Itoh T."/>
            <person name="Ohkuma M."/>
        </authorList>
    </citation>
    <scope>NUCLEOTIDE SEQUENCE [LARGE SCALE GENOMIC DNA]</scope>
    <source>
        <strain evidence="4">IC-007</strain>
    </source>
</reference>
<dbReference type="EMBL" id="AP018930">
    <property type="protein sequence ID" value="BBG26678.1"/>
    <property type="molecule type" value="Genomic_DNA"/>
</dbReference>
<accession>A0A510E3N1</accession>
<organism evidence="2 4">
    <name type="scientific">Sulfuracidifex tepidarius</name>
    <dbReference type="NCBI Taxonomy" id="1294262"/>
    <lineage>
        <taxon>Archaea</taxon>
        <taxon>Thermoproteota</taxon>
        <taxon>Thermoprotei</taxon>
        <taxon>Sulfolobales</taxon>
        <taxon>Sulfolobaceae</taxon>
        <taxon>Sulfuracidifex</taxon>
    </lineage>
</organism>
<dbReference type="AlphaFoldDB" id="A0A510E3N1"/>
<accession>A0A510DUN2</accession>
<dbReference type="KEGG" id="step:IC006_1221"/>
<dbReference type="STRING" id="1294262.GCA_001316085_01179"/>
<keyword evidence="3" id="KW-1185">Reference proteome</keyword>